<dbReference type="InterPro" id="IPR005225">
    <property type="entry name" value="Small_GTP-bd"/>
</dbReference>
<dbReference type="AlphaFoldDB" id="A0A388LAP7"/>
<dbReference type="InterPro" id="IPR027417">
    <property type="entry name" value="P-loop_NTPase"/>
</dbReference>
<dbReference type="Gramene" id="GBG79381">
    <property type="protein sequence ID" value="GBG79381"/>
    <property type="gene ID" value="CBR_g29530"/>
</dbReference>
<dbReference type="PROSITE" id="PS51419">
    <property type="entry name" value="RAB"/>
    <property type="match status" value="1"/>
</dbReference>
<evidence type="ECO:0000256" key="9">
    <source>
        <dbReference type="RuleBase" id="RU363057"/>
    </source>
</evidence>
<dbReference type="SMART" id="SM00175">
    <property type="entry name" value="RAB"/>
    <property type="match status" value="1"/>
</dbReference>
<dbReference type="SUPFAM" id="SSF52540">
    <property type="entry name" value="P-loop containing nucleoside triphosphate hydrolases"/>
    <property type="match status" value="1"/>
</dbReference>
<dbReference type="InterPro" id="IPR002041">
    <property type="entry name" value="Ran_GTPase"/>
</dbReference>
<dbReference type="SMART" id="SM00173">
    <property type="entry name" value="RAS"/>
    <property type="match status" value="1"/>
</dbReference>
<sequence>MALPAQEVPQTGDCLGEQAVISEMAMTMAFSCQQVPENCLASFKLILVGDLGSGKTTFVKRHLTGEFERCYEPTIGVEVHTLDFFTNCGQIRFFCWDTAGQEKFRARPDDYYYRHGHCAIIMFDVTSTWTYENVRTWYRDLRRVCGNIPIVLCGNKAEVKERAVKPNQVTFHKKKNIQYYEISAKRNHNLEKPVLYLARKLTGNPNLHFVESPALAPPEVMVDIEKQKKNEAAEIAAAAVQPLPDWGDDELSDS</sequence>
<dbReference type="PANTHER" id="PTHR24071">
    <property type="entry name" value="RAN GTPASE"/>
    <property type="match status" value="1"/>
</dbReference>
<dbReference type="PROSITE" id="PS51418">
    <property type="entry name" value="RAN"/>
    <property type="match status" value="1"/>
</dbReference>
<keyword evidence="7 9" id="KW-0539">Nucleus</keyword>
<evidence type="ECO:0000256" key="7">
    <source>
        <dbReference type="ARBA" id="ARBA00023242"/>
    </source>
</evidence>
<dbReference type="GO" id="GO:0005737">
    <property type="term" value="C:cytoplasm"/>
    <property type="evidence" value="ECO:0007669"/>
    <property type="project" value="TreeGrafter"/>
</dbReference>
<dbReference type="STRING" id="69332.A0A388LAP7"/>
<dbReference type="NCBIfam" id="TIGR00231">
    <property type="entry name" value="small_GTP"/>
    <property type="match status" value="1"/>
</dbReference>
<keyword evidence="5 9" id="KW-0653">Protein transport</keyword>
<evidence type="ECO:0000256" key="2">
    <source>
        <dbReference type="ARBA" id="ARBA00008028"/>
    </source>
</evidence>
<dbReference type="SMART" id="SM00174">
    <property type="entry name" value="RHO"/>
    <property type="match status" value="1"/>
</dbReference>
<evidence type="ECO:0000256" key="5">
    <source>
        <dbReference type="ARBA" id="ARBA00022927"/>
    </source>
</evidence>
<protein>
    <recommendedName>
        <fullName evidence="9">GTP-binding nuclear protein</fullName>
    </recommendedName>
</protein>
<dbReference type="GO" id="GO:0000054">
    <property type="term" value="P:ribosomal subunit export from nucleus"/>
    <property type="evidence" value="ECO:0007669"/>
    <property type="project" value="TreeGrafter"/>
</dbReference>
<keyword evidence="11" id="KW-1185">Reference proteome</keyword>
<dbReference type="PANTHER" id="PTHR24071:SF0">
    <property type="entry name" value="GTP-BINDING NUCLEAR PROTEIN RAN"/>
    <property type="match status" value="1"/>
</dbReference>
<organism evidence="10 11">
    <name type="scientific">Chara braunii</name>
    <name type="common">Braun's stonewort</name>
    <dbReference type="NCBI Taxonomy" id="69332"/>
    <lineage>
        <taxon>Eukaryota</taxon>
        <taxon>Viridiplantae</taxon>
        <taxon>Streptophyta</taxon>
        <taxon>Charophyceae</taxon>
        <taxon>Charales</taxon>
        <taxon>Characeae</taxon>
        <taxon>Chara</taxon>
    </lineage>
</organism>
<evidence type="ECO:0000256" key="3">
    <source>
        <dbReference type="ARBA" id="ARBA00022448"/>
    </source>
</evidence>
<keyword evidence="3 9" id="KW-0813">Transport</keyword>
<name>A0A388LAP7_CHABU</name>
<comment type="function">
    <text evidence="8 9">GTP-binding protein involved in nucleocytoplasmic transport. Required for the import of protein into the nucleus and also for RNA export. Involved in chromatin condensation and control of cell cycle.</text>
</comment>
<accession>A0A388LAP7</accession>
<comment type="similarity">
    <text evidence="2 9">Belongs to the small GTPase superfamily. Ran family.</text>
</comment>
<proteinExistence type="inferred from homology"/>
<evidence type="ECO:0000256" key="8">
    <source>
        <dbReference type="ARBA" id="ARBA00024659"/>
    </source>
</evidence>
<dbReference type="Pfam" id="PF00071">
    <property type="entry name" value="Ras"/>
    <property type="match status" value="1"/>
</dbReference>
<dbReference type="GO" id="GO:0006606">
    <property type="term" value="P:protein import into nucleus"/>
    <property type="evidence" value="ECO:0007669"/>
    <property type="project" value="TreeGrafter"/>
</dbReference>
<evidence type="ECO:0000256" key="6">
    <source>
        <dbReference type="ARBA" id="ARBA00023134"/>
    </source>
</evidence>
<dbReference type="PRINTS" id="PR00627">
    <property type="entry name" value="GTPRANTC4"/>
</dbReference>
<dbReference type="InterPro" id="IPR001806">
    <property type="entry name" value="Small_GTPase"/>
</dbReference>
<evidence type="ECO:0000256" key="4">
    <source>
        <dbReference type="ARBA" id="ARBA00022741"/>
    </source>
</evidence>
<dbReference type="EMBL" id="BFEA01000317">
    <property type="protein sequence ID" value="GBG79381.1"/>
    <property type="molecule type" value="Genomic_DNA"/>
</dbReference>
<dbReference type="OrthoDB" id="2012850at2759"/>
<dbReference type="Proteomes" id="UP000265515">
    <property type="component" value="Unassembled WGS sequence"/>
</dbReference>
<dbReference type="Gene3D" id="3.40.50.300">
    <property type="entry name" value="P-loop containing nucleotide triphosphate hydrolases"/>
    <property type="match status" value="1"/>
</dbReference>
<keyword evidence="4 9" id="KW-0547">Nucleotide-binding</keyword>
<evidence type="ECO:0000256" key="1">
    <source>
        <dbReference type="ARBA" id="ARBA00004123"/>
    </source>
</evidence>
<dbReference type="CDD" id="cd00877">
    <property type="entry name" value="Ran"/>
    <property type="match status" value="1"/>
</dbReference>
<dbReference type="SMART" id="SM00176">
    <property type="entry name" value="RAN"/>
    <property type="match status" value="1"/>
</dbReference>
<dbReference type="GO" id="GO:0005634">
    <property type="term" value="C:nucleus"/>
    <property type="evidence" value="ECO:0007669"/>
    <property type="project" value="UniProtKB-SubCell"/>
</dbReference>
<evidence type="ECO:0000313" key="10">
    <source>
        <dbReference type="EMBL" id="GBG79381.1"/>
    </source>
</evidence>
<comment type="caution">
    <text evidence="10">The sequence shown here is derived from an EMBL/GenBank/DDBJ whole genome shotgun (WGS) entry which is preliminary data.</text>
</comment>
<reference evidence="10 11" key="1">
    <citation type="journal article" date="2018" name="Cell">
        <title>The Chara Genome: Secondary Complexity and Implications for Plant Terrestrialization.</title>
        <authorList>
            <person name="Nishiyama T."/>
            <person name="Sakayama H."/>
            <person name="Vries J.D."/>
            <person name="Buschmann H."/>
            <person name="Saint-Marcoux D."/>
            <person name="Ullrich K.K."/>
            <person name="Haas F.B."/>
            <person name="Vanderstraeten L."/>
            <person name="Becker D."/>
            <person name="Lang D."/>
            <person name="Vosolsobe S."/>
            <person name="Rombauts S."/>
            <person name="Wilhelmsson P.K.I."/>
            <person name="Janitza P."/>
            <person name="Kern R."/>
            <person name="Heyl A."/>
            <person name="Rumpler F."/>
            <person name="Villalobos L.I.A.C."/>
            <person name="Clay J.M."/>
            <person name="Skokan R."/>
            <person name="Toyoda A."/>
            <person name="Suzuki Y."/>
            <person name="Kagoshima H."/>
            <person name="Schijlen E."/>
            <person name="Tajeshwar N."/>
            <person name="Catarino B."/>
            <person name="Hetherington A.J."/>
            <person name="Saltykova A."/>
            <person name="Bonnot C."/>
            <person name="Breuninger H."/>
            <person name="Symeonidi A."/>
            <person name="Radhakrishnan G.V."/>
            <person name="Van Nieuwerburgh F."/>
            <person name="Deforce D."/>
            <person name="Chang C."/>
            <person name="Karol K.G."/>
            <person name="Hedrich R."/>
            <person name="Ulvskov P."/>
            <person name="Glockner G."/>
            <person name="Delwiche C.F."/>
            <person name="Petrasek J."/>
            <person name="Van de Peer Y."/>
            <person name="Friml J."/>
            <person name="Beilby M."/>
            <person name="Dolan L."/>
            <person name="Kohara Y."/>
            <person name="Sugano S."/>
            <person name="Fujiyama A."/>
            <person name="Delaux P.-M."/>
            <person name="Quint M."/>
            <person name="TheiBen G."/>
            <person name="Hagemann M."/>
            <person name="Harholt J."/>
            <person name="Dunand C."/>
            <person name="Zachgo S."/>
            <person name="Langdale J."/>
            <person name="Maumus F."/>
            <person name="Straeten D.V.D."/>
            <person name="Gould S.B."/>
            <person name="Rensing S.A."/>
        </authorList>
    </citation>
    <scope>NUCLEOTIDE SEQUENCE [LARGE SCALE GENOMIC DNA]</scope>
    <source>
        <strain evidence="10 11">S276</strain>
    </source>
</reference>
<evidence type="ECO:0000313" key="11">
    <source>
        <dbReference type="Proteomes" id="UP000265515"/>
    </source>
</evidence>
<keyword evidence="6 9" id="KW-0342">GTP-binding</keyword>
<gene>
    <name evidence="10" type="ORF">CBR_g29530</name>
</gene>
<dbReference type="FunFam" id="3.40.50.300:FF:000369">
    <property type="entry name" value="GTP-binding nuclear protein"/>
    <property type="match status" value="1"/>
</dbReference>
<comment type="subcellular location">
    <subcellularLocation>
        <location evidence="1 9">Nucleus</location>
    </subcellularLocation>
</comment>
<dbReference type="GO" id="GO:0003924">
    <property type="term" value="F:GTPase activity"/>
    <property type="evidence" value="ECO:0007669"/>
    <property type="project" value="InterPro"/>
</dbReference>
<dbReference type="GO" id="GO:0005525">
    <property type="term" value="F:GTP binding"/>
    <property type="evidence" value="ECO:0007669"/>
    <property type="project" value="UniProtKB-KW"/>
</dbReference>